<dbReference type="RefSeq" id="WP_183506770.1">
    <property type="nucleotide sequence ID" value="NZ_BSPG01000010.1"/>
</dbReference>
<keyword evidence="4" id="KW-1185">Reference proteome</keyword>
<reference evidence="1" key="4">
    <citation type="submission" date="2023-01" db="EMBL/GenBank/DDBJ databases">
        <title>Draft genome sequence of Methylobacterium brachythecii strain NBRC 107710.</title>
        <authorList>
            <person name="Sun Q."/>
            <person name="Mori K."/>
        </authorList>
    </citation>
    <scope>NUCLEOTIDE SEQUENCE</scope>
    <source>
        <strain evidence="1">NBRC 107710</strain>
    </source>
</reference>
<dbReference type="Proteomes" id="UP001156881">
    <property type="component" value="Unassembled WGS sequence"/>
</dbReference>
<evidence type="ECO:0000313" key="1">
    <source>
        <dbReference type="EMBL" id="GLS44233.1"/>
    </source>
</evidence>
<reference evidence="2 3" key="3">
    <citation type="submission" date="2020-08" db="EMBL/GenBank/DDBJ databases">
        <title>Genomic Encyclopedia of Type Strains, Phase IV (KMG-IV): sequencing the most valuable type-strain genomes for metagenomic binning, comparative biology and taxonomic classification.</title>
        <authorList>
            <person name="Goeker M."/>
        </authorList>
    </citation>
    <scope>NUCLEOTIDE SEQUENCE [LARGE SCALE GENOMIC DNA]</scope>
    <source>
        <strain evidence="2 3">DSM 24105</strain>
    </source>
</reference>
<reference evidence="1" key="1">
    <citation type="journal article" date="2014" name="Int. J. Syst. Evol. Microbiol.">
        <title>Complete genome of a new Firmicutes species belonging to the dominant human colonic microbiota ('Ruminococcus bicirculans') reveals two chromosomes and a selective capacity to utilize plant glucans.</title>
        <authorList>
            <consortium name="NISC Comparative Sequencing Program"/>
            <person name="Wegmann U."/>
            <person name="Louis P."/>
            <person name="Goesmann A."/>
            <person name="Henrissat B."/>
            <person name="Duncan S.H."/>
            <person name="Flint H.J."/>
        </authorList>
    </citation>
    <scope>NUCLEOTIDE SEQUENCE</scope>
    <source>
        <strain evidence="1">NBRC 107710</strain>
    </source>
</reference>
<gene>
    <name evidence="1" type="ORF">GCM10007884_22210</name>
    <name evidence="2" type="ORF">GGR33_003171</name>
</gene>
<comment type="caution">
    <text evidence="2">The sequence shown here is derived from an EMBL/GenBank/DDBJ whole genome shotgun (WGS) entry which is preliminary data.</text>
</comment>
<sequence length="122" mass="14007">MTLYWQHTWPEEGPDFVLRREREGEDEHIGRIMLHRPVGANADYWMWTLTSRAGAVGINKPAFDMSGSLATQREAREALVAAWRKEEAFRIVAQQHPAFSTLAPYARDFIVNGQPPGAKWER</sequence>
<dbReference type="EMBL" id="BSPG01000010">
    <property type="protein sequence ID" value="GLS44233.1"/>
    <property type="molecule type" value="Genomic_DNA"/>
</dbReference>
<proteinExistence type="predicted"/>
<organism evidence="2 3">
    <name type="scientific">Methylobacterium brachythecii</name>
    <dbReference type="NCBI Taxonomy" id="1176177"/>
    <lineage>
        <taxon>Bacteria</taxon>
        <taxon>Pseudomonadati</taxon>
        <taxon>Pseudomonadota</taxon>
        <taxon>Alphaproteobacteria</taxon>
        <taxon>Hyphomicrobiales</taxon>
        <taxon>Methylobacteriaceae</taxon>
        <taxon>Methylobacterium</taxon>
    </lineage>
</organism>
<accession>A0A7W6APW9</accession>
<reference evidence="4" key="2">
    <citation type="journal article" date="2019" name="Int. J. Syst. Evol. Microbiol.">
        <title>The Global Catalogue of Microorganisms (GCM) 10K type strain sequencing project: providing services to taxonomists for standard genome sequencing and annotation.</title>
        <authorList>
            <consortium name="The Broad Institute Genomics Platform"/>
            <consortium name="The Broad Institute Genome Sequencing Center for Infectious Disease"/>
            <person name="Wu L."/>
            <person name="Ma J."/>
        </authorList>
    </citation>
    <scope>NUCLEOTIDE SEQUENCE [LARGE SCALE GENOMIC DNA]</scope>
    <source>
        <strain evidence="4">NBRC 107710</strain>
    </source>
</reference>
<evidence type="ECO:0000313" key="2">
    <source>
        <dbReference type="EMBL" id="MBB3903662.1"/>
    </source>
</evidence>
<name>A0A7W6APW9_9HYPH</name>
<protein>
    <submittedName>
        <fullName evidence="2">Uncharacterized protein</fullName>
    </submittedName>
</protein>
<evidence type="ECO:0000313" key="4">
    <source>
        <dbReference type="Proteomes" id="UP001156881"/>
    </source>
</evidence>
<dbReference type="Proteomes" id="UP000517759">
    <property type="component" value="Unassembled WGS sequence"/>
</dbReference>
<dbReference type="EMBL" id="JACIDN010000005">
    <property type="protein sequence ID" value="MBB3903662.1"/>
    <property type="molecule type" value="Genomic_DNA"/>
</dbReference>
<dbReference type="AlphaFoldDB" id="A0A7W6APW9"/>
<evidence type="ECO:0000313" key="3">
    <source>
        <dbReference type="Proteomes" id="UP000517759"/>
    </source>
</evidence>